<sequence>MSTLECIIKTLFLSTKPPGRKNSLSGRKRKITHFFESVVTNMPANLTPQYYEAEARYKKASTPEDKMDALQEMLSIMPKHKGTEKLQADIKKRLAQLREESQQKKKQKGGYNPFHVEKQGAGQVALAGCPNTGKSALISTLTRAKVKVADFPFTTSIPATGMMPYEDIMIQLVDTPPFTEDGAPPGLIGTFRNADMILLTIDLSSGDCLDQVETSFTLLEERGVIDREGENPVALPFLLLGMKADHPDADANLEVLKELYPQLELTPVSIHQDLTNLQETIFKILDVIRIYGKTPGKKAQLERPFILKSGSTVLDLAYTVHRDFPDKLKSALVWGSARFDGQAVAKDYVLHDKDIVELVIQ</sequence>
<dbReference type="AlphaFoldDB" id="C0GC29"/>
<keyword evidence="1" id="KW-0175">Coiled coil</keyword>
<comment type="caution">
    <text evidence="4">The sequence shown here is derived from an EMBL/GenBank/DDBJ whole genome shotgun (WGS) entry which is preliminary data.</text>
</comment>
<dbReference type="Gene3D" id="3.10.20.30">
    <property type="match status" value="1"/>
</dbReference>
<dbReference type="PANTHER" id="PTHR43127">
    <property type="entry name" value="DEVELOPMENTALLY-REGULATED GTP-BINDING PROTEIN 2"/>
    <property type="match status" value="1"/>
</dbReference>
<reference evidence="4 5" key="1">
    <citation type="submission" date="2009-02" db="EMBL/GenBank/DDBJ databases">
        <title>Sequencing of the draft genome and assembly of Dethiobacter alkaliphilus AHT 1.</title>
        <authorList>
            <consortium name="US DOE Joint Genome Institute (JGI-PGF)"/>
            <person name="Lucas S."/>
            <person name="Copeland A."/>
            <person name="Lapidus A."/>
            <person name="Glavina del Rio T."/>
            <person name="Dalin E."/>
            <person name="Tice H."/>
            <person name="Bruce D."/>
            <person name="Goodwin L."/>
            <person name="Pitluck S."/>
            <person name="Larimer F."/>
            <person name="Land M.L."/>
            <person name="Hauser L."/>
            <person name="Muyzer G."/>
        </authorList>
    </citation>
    <scope>NUCLEOTIDE SEQUENCE [LARGE SCALE GENOMIC DNA]</scope>
    <source>
        <strain evidence="4 5">AHT 1</strain>
    </source>
</reference>
<organism evidence="4 5">
    <name type="scientific">Dethiobacter alkaliphilus AHT 1</name>
    <dbReference type="NCBI Taxonomy" id="555088"/>
    <lineage>
        <taxon>Bacteria</taxon>
        <taxon>Bacillati</taxon>
        <taxon>Bacillota</taxon>
        <taxon>Dethiobacteria</taxon>
        <taxon>Dethiobacterales</taxon>
        <taxon>Dethiobacteraceae</taxon>
        <taxon>Dethiobacter</taxon>
    </lineage>
</organism>
<dbReference type="Pfam" id="PF01926">
    <property type="entry name" value="MMR_HSR1"/>
    <property type="match status" value="1"/>
</dbReference>
<name>C0GC29_DETAL</name>
<dbReference type="InterPro" id="IPR004095">
    <property type="entry name" value="TGS"/>
</dbReference>
<dbReference type="InterPro" id="IPR027417">
    <property type="entry name" value="P-loop_NTPase"/>
</dbReference>
<dbReference type="Proteomes" id="UP000006443">
    <property type="component" value="Unassembled WGS sequence"/>
</dbReference>
<evidence type="ECO:0000313" key="4">
    <source>
        <dbReference type="EMBL" id="EEG78764.1"/>
    </source>
</evidence>
<accession>C0GC29</accession>
<dbReference type="eggNOG" id="COG1163">
    <property type="taxonomic scope" value="Bacteria"/>
</dbReference>
<dbReference type="InterPro" id="IPR012675">
    <property type="entry name" value="Beta-grasp_dom_sf"/>
</dbReference>
<evidence type="ECO:0000259" key="3">
    <source>
        <dbReference type="Pfam" id="PF02824"/>
    </source>
</evidence>
<feature type="domain" description="G" evidence="2">
    <location>
        <begin position="123"/>
        <end position="208"/>
    </location>
</feature>
<evidence type="ECO:0000256" key="1">
    <source>
        <dbReference type="SAM" id="Coils"/>
    </source>
</evidence>
<dbReference type="InterPro" id="IPR012676">
    <property type="entry name" value="TGS-like"/>
</dbReference>
<dbReference type="PRINTS" id="PR00326">
    <property type="entry name" value="GTP1OBG"/>
</dbReference>
<gene>
    <name evidence="4" type="ORF">DealDRAFT_0038</name>
</gene>
<feature type="domain" description="TGS" evidence="3">
    <location>
        <begin position="294"/>
        <end position="359"/>
    </location>
</feature>
<keyword evidence="5" id="KW-1185">Reference proteome</keyword>
<dbReference type="GO" id="GO:0005525">
    <property type="term" value="F:GTP binding"/>
    <property type="evidence" value="ECO:0007669"/>
    <property type="project" value="InterPro"/>
</dbReference>
<dbReference type="InterPro" id="IPR045001">
    <property type="entry name" value="DRG"/>
</dbReference>
<protein>
    <submittedName>
        <fullName evidence="4">GTP-binding protein HSR1-related</fullName>
    </submittedName>
</protein>
<proteinExistence type="predicted"/>
<evidence type="ECO:0000259" key="2">
    <source>
        <dbReference type="Pfam" id="PF01926"/>
    </source>
</evidence>
<dbReference type="GO" id="GO:0003924">
    <property type="term" value="F:GTPase activity"/>
    <property type="evidence" value="ECO:0007669"/>
    <property type="project" value="InterPro"/>
</dbReference>
<dbReference type="SUPFAM" id="SSF52540">
    <property type="entry name" value="P-loop containing nucleoside triphosphate hydrolases"/>
    <property type="match status" value="1"/>
</dbReference>
<dbReference type="Gene3D" id="3.40.50.300">
    <property type="entry name" value="P-loop containing nucleotide triphosphate hydrolases"/>
    <property type="match status" value="1"/>
</dbReference>
<dbReference type="STRING" id="555088.DealDRAFT_0038"/>
<feature type="coiled-coil region" evidence="1">
    <location>
        <begin position="80"/>
        <end position="107"/>
    </location>
</feature>
<dbReference type="EMBL" id="ACJM01000001">
    <property type="protein sequence ID" value="EEG78764.1"/>
    <property type="molecule type" value="Genomic_DNA"/>
</dbReference>
<dbReference type="SUPFAM" id="SSF81271">
    <property type="entry name" value="TGS-like"/>
    <property type="match status" value="1"/>
</dbReference>
<evidence type="ECO:0000313" key="5">
    <source>
        <dbReference type="Proteomes" id="UP000006443"/>
    </source>
</evidence>
<dbReference type="Pfam" id="PF02824">
    <property type="entry name" value="TGS"/>
    <property type="match status" value="1"/>
</dbReference>
<dbReference type="InterPro" id="IPR006073">
    <property type="entry name" value="GTP-bd"/>
</dbReference>